<dbReference type="GeneID" id="117537793"/>
<keyword evidence="7" id="KW-1185">Reference proteome</keyword>
<name>A0A6P8T5U3_GYMAC</name>
<feature type="signal peptide" evidence="5">
    <location>
        <begin position="1"/>
        <end position="18"/>
    </location>
</feature>
<keyword evidence="2 4" id="KW-0472">Membrane</keyword>
<keyword evidence="3" id="KW-0393">Immunoglobulin domain</keyword>
<dbReference type="PROSITE" id="PS50835">
    <property type="entry name" value="IG_LIKE"/>
    <property type="match status" value="1"/>
</dbReference>
<keyword evidence="4" id="KW-1133">Transmembrane helix</keyword>
<evidence type="ECO:0000256" key="5">
    <source>
        <dbReference type="SAM" id="SignalP"/>
    </source>
</evidence>
<dbReference type="Proteomes" id="UP000515161">
    <property type="component" value="Unplaced"/>
</dbReference>
<evidence type="ECO:0000313" key="8">
    <source>
        <dbReference type="RefSeq" id="XP_034059054.1"/>
    </source>
</evidence>
<dbReference type="SMART" id="SM00409">
    <property type="entry name" value="IG"/>
    <property type="match status" value="1"/>
</dbReference>
<feature type="transmembrane region" description="Helical" evidence="4">
    <location>
        <begin position="144"/>
        <end position="165"/>
    </location>
</feature>
<dbReference type="Gene3D" id="2.60.40.10">
    <property type="entry name" value="Immunoglobulins"/>
    <property type="match status" value="1"/>
</dbReference>
<dbReference type="InterPro" id="IPR003599">
    <property type="entry name" value="Ig_sub"/>
</dbReference>
<evidence type="ECO:0000256" key="3">
    <source>
        <dbReference type="ARBA" id="ARBA00023319"/>
    </source>
</evidence>
<dbReference type="RefSeq" id="XP_034059054.1">
    <property type="nucleotide sequence ID" value="XM_034203163.1"/>
</dbReference>
<dbReference type="PANTHER" id="PTHR24100:SF151">
    <property type="entry name" value="ICOS LIGAND"/>
    <property type="match status" value="1"/>
</dbReference>
<sequence length="178" mass="19729">MLVTFSFLVFSVPEEVRAKPGEDVLLQCNGPTGAAITKIKWEKPDLEDRSVFFFRDNTPYKIYQDPRYHGRVELKDPAMKNGDASVVLKNVKVNDTGVYQCWVTTPNMPGEMLHSVQLVVSEGTTKGHLEQLKEQSKKLHTIEVLLGVGLGLGCLLVVGVACFALRRFVCPKPKSGPV</sequence>
<dbReference type="OrthoDB" id="7225082at2759"/>
<evidence type="ECO:0000256" key="2">
    <source>
        <dbReference type="ARBA" id="ARBA00023136"/>
    </source>
</evidence>
<keyword evidence="5" id="KW-0732">Signal</keyword>
<dbReference type="InterPro" id="IPR007110">
    <property type="entry name" value="Ig-like_dom"/>
</dbReference>
<dbReference type="PANTHER" id="PTHR24100">
    <property type="entry name" value="BUTYROPHILIN"/>
    <property type="match status" value="1"/>
</dbReference>
<organism evidence="7 8">
    <name type="scientific">Gymnodraco acuticeps</name>
    <name type="common">Antarctic dragonfish</name>
    <dbReference type="NCBI Taxonomy" id="8218"/>
    <lineage>
        <taxon>Eukaryota</taxon>
        <taxon>Metazoa</taxon>
        <taxon>Chordata</taxon>
        <taxon>Craniata</taxon>
        <taxon>Vertebrata</taxon>
        <taxon>Euteleostomi</taxon>
        <taxon>Actinopterygii</taxon>
        <taxon>Neopterygii</taxon>
        <taxon>Teleostei</taxon>
        <taxon>Neoteleostei</taxon>
        <taxon>Acanthomorphata</taxon>
        <taxon>Eupercaria</taxon>
        <taxon>Perciformes</taxon>
        <taxon>Notothenioidei</taxon>
        <taxon>Bathydraconidae</taxon>
        <taxon>Gymnodraco</taxon>
    </lineage>
</organism>
<dbReference type="InterPro" id="IPR036179">
    <property type="entry name" value="Ig-like_dom_sf"/>
</dbReference>
<keyword evidence="4" id="KW-0812">Transmembrane</keyword>
<dbReference type="GO" id="GO:0009897">
    <property type="term" value="C:external side of plasma membrane"/>
    <property type="evidence" value="ECO:0007669"/>
    <property type="project" value="TreeGrafter"/>
</dbReference>
<dbReference type="InParanoid" id="A0A6P8T5U3"/>
<reference evidence="8" key="1">
    <citation type="submission" date="2025-08" db="UniProtKB">
        <authorList>
            <consortium name="RefSeq"/>
        </authorList>
    </citation>
    <scope>IDENTIFICATION</scope>
</reference>
<protein>
    <submittedName>
        <fullName evidence="8">Coxsackievirus and adenovirus receptor-like</fullName>
    </submittedName>
</protein>
<dbReference type="KEGG" id="gacu:117537793"/>
<evidence type="ECO:0000313" key="7">
    <source>
        <dbReference type="Proteomes" id="UP000515161"/>
    </source>
</evidence>
<dbReference type="Pfam" id="PF07686">
    <property type="entry name" value="V-set"/>
    <property type="match status" value="1"/>
</dbReference>
<dbReference type="GO" id="GO:0050852">
    <property type="term" value="P:T cell receptor signaling pathway"/>
    <property type="evidence" value="ECO:0007669"/>
    <property type="project" value="TreeGrafter"/>
</dbReference>
<evidence type="ECO:0000256" key="1">
    <source>
        <dbReference type="ARBA" id="ARBA00004370"/>
    </source>
</evidence>
<dbReference type="AlphaFoldDB" id="A0A6P8T5U3"/>
<dbReference type="GO" id="GO:0001817">
    <property type="term" value="P:regulation of cytokine production"/>
    <property type="evidence" value="ECO:0007669"/>
    <property type="project" value="TreeGrafter"/>
</dbReference>
<dbReference type="SUPFAM" id="SSF48726">
    <property type="entry name" value="Immunoglobulin"/>
    <property type="match status" value="1"/>
</dbReference>
<dbReference type="GO" id="GO:0005102">
    <property type="term" value="F:signaling receptor binding"/>
    <property type="evidence" value="ECO:0007669"/>
    <property type="project" value="TreeGrafter"/>
</dbReference>
<accession>A0A6P8T5U3</accession>
<evidence type="ECO:0000259" key="6">
    <source>
        <dbReference type="PROSITE" id="PS50835"/>
    </source>
</evidence>
<gene>
    <name evidence="8" type="primary">LOC117537793</name>
</gene>
<proteinExistence type="predicted"/>
<feature type="domain" description="Ig-like" evidence="6">
    <location>
        <begin position="1"/>
        <end position="121"/>
    </location>
</feature>
<dbReference type="InterPro" id="IPR013783">
    <property type="entry name" value="Ig-like_fold"/>
</dbReference>
<dbReference type="InterPro" id="IPR050504">
    <property type="entry name" value="IgSF_BTN/MOG"/>
</dbReference>
<feature type="chain" id="PRO_5028110924" evidence="5">
    <location>
        <begin position="19"/>
        <end position="178"/>
    </location>
</feature>
<comment type="subcellular location">
    <subcellularLocation>
        <location evidence="1">Membrane</location>
    </subcellularLocation>
</comment>
<dbReference type="InterPro" id="IPR013106">
    <property type="entry name" value="Ig_V-set"/>
</dbReference>
<evidence type="ECO:0000256" key="4">
    <source>
        <dbReference type="SAM" id="Phobius"/>
    </source>
</evidence>